<gene>
    <name evidence="1" type="ORF">ASPGLDRAFT_46665</name>
</gene>
<reference evidence="2" key="1">
    <citation type="journal article" date="2017" name="Genome Biol.">
        <title>Comparative genomics reveals high biological diversity and specific adaptations in the industrially and medically important fungal genus Aspergillus.</title>
        <authorList>
            <person name="de Vries R.P."/>
            <person name="Riley R."/>
            <person name="Wiebenga A."/>
            <person name="Aguilar-Osorio G."/>
            <person name="Amillis S."/>
            <person name="Uchima C.A."/>
            <person name="Anderluh G."/>
            <person name="Asadollahi M."/>
            <person name="Askin M."/>
            <person name="Barry K."/>
            <person name="Battaglia E."/>
            <person name="Bayram O."/>
            <person name="Benocci T."/>
            <person name="Braus-Stromeyer S.A."/>
            <person name="Caldana C."/>
            <person name="Canovas D."/>
            <person name="Cerqueira G.C."/>
            <person name="Chen F."/>
            <person name="Chen W."/>
            <person name="Choi C."/>
            <person name="Clum A."/>
            <person name="Dos Santos R.A."/>
            <person name="Damasio A.R."/>
            <person name="Diallinas G."/>
            <person name="Emri T."/>
            <person name="Fekete E."/>
            <person name="Flipphi M."/>
            <person name="Freyberg S."/>
            <person name="Gallo A."/>
            <person name="Gournas C."/>
            <person name="Habgood R."/>
            <person name="Hainaut M."/>
            <person name="Harispe M.L."/>
            <person name="Henrissat B."/>
            <person name="Hilden K.S."/>
            <person name="Hope R."/>
            <person name="Hossain A."/>
            <person name="Karabika E."/>
            <person name="Karaffa L."/>
            <person name="Karanyi Z."/>
            <person name="Krasevec N."/>
            <person name="Kuo A."/>
            <person name="Kusch H."/>
            <person name="LaButti K."/>
            <person name="Lagendijk E.L."/>
            <person name="Lapidus A."/>
            <person name="Levasseur A."/>
            <person name="Lindquist E."/>
            <person name="Lipzen A."/>
            <person name="Logrieco A.F."/>
            <person name="MacCabe A."/>
            <person name="Maekelae M.R."/>
            <person name="Malavazi I."/>
            <person name="Melin P."/>
            <person name="Meyer V."/>
            <person name="Mielnichuk N."/>
            <person name="Miskei M."/>
            <person name="Molnar A.P."/>
            <person name="Mule G."/>
            <person name="Ngan C.Y."/>
            <person name="Orejas M."/>
            <person name="Orosz E."/>
            <person name="Ouedraogo J.P."/>
            <person name="Overkamp K.M."/>
            <person name="Park H.-S."/>
            <person name="Perrone G."/>
            <person name="Piumi F."/>
            <person name="Punt P.J."/>
            <person name="Ram A.F."/>
            <person name="Ramon A."/>
            <person name="Rauscher S."/>
            <person name="Record E."/>
            <person name="Riano-Pachon D.M."/>
            <person name="Robert V."/>
            <person name="Roehrig J."/>
            <person name="Ruller R."/>
            <person name="Salamov A."/>
            <person name="Salih N.S."/>
            <person name="Samson R.A."/>
            <person name="Sandor E."/>
            <person name="Sanguinetti M."/>
            <person name="Schuetze T."/>
            <person name="Sepcic K."/>
            <person name="Shelest E."/>
            <person name="Sherlock G."/>
            <person name="Sophianopoulou V."/>
            <person name="Squina F.M."/>
            <person name="Sun H."/>
            <person name="Susca A."/>
            <person name="Todd R.B."/>
            <person name="Tsang A."/>
            <person name="Unkles S.E."/>
            <person name="van de Wiele N."/>
            <person name="van Rossen-Uffink D."/>
            <person name="Oliveira J.V."/>
            <person name="Vesth T.C."/>
            <person name="Visser J."/>
            <person name="Yu J.-H."/>
            <person name="Zhou M."/>
            <person name="Andersen M.R."/>
            <person name="Archer D.B."/>
            <person name="Baker S.E."/>
            <person name="Benoit I."/>
            <person name="Brakhage A.A."/>
            <person name="Braus G.H."/>
            <person name="Fischer R."/>
            <person name="Frisvad J.C."/>
            <person name="Goldman G.H."/>
            <person name="Houbraken J."/>
            <person name="Oakley B."/>
            <person name="Pocsi I."/>
            <person name="Scazzocchio C."/>
            <person name="Seiboth B."/>
            <person name="vanKuyk P.A."/>
            <person name="Wortman J."/>
            <person name="Dyer P.S."/>
            <person name="Grigoriev I.V."/>
        </authorList>
    </citation>
    <scope>NUCLEOTIDE SEQUENCE [LARGE SCALE GENOMIC DNA]</scope>
    <source>
        <strain evidence="2">CBS 516.65</strain>
    </source>
</reference>
<accession>A0A1L9VLF2</accession>
<dbReference type="EMBL" id="KV878896">
    <property type="protein sequence ID" value="OJJ84758.1"/>
    <property type="molecule type" value="Genomic_DNA"/>
</dbReference>
<protein>
    <submittedName>
        <fullName evidence="1">Uncharacterized protein</fullName>
    </submittedName>
</protein>
<evidence type="ECO:0000313" key="1">
    <source>
        <dbReference type="EMBL" id="OJJ84758.1"/>
    </source>
</evidence>
<evidence type="ECO:0000313" key="2">
    <source>
        <dbReference type="Proteomes" id="UP000184300"/>
    </source>
</evidence>
<name>A0A1L9VLF2_ASPGL</name>
<sequence>MFKLEDKGLMPWYDFTLRWSEHPAARVADGDRIGLQPNQVIFKSDGEQIYKALQNYT</sequence>
<dbReference type="VEuPathDB" id="FungiDB:ASPGLDRAFT_46665"/>
<dbReference type="AlphaFoldDB" id="A0A1L9VLF2"/>
<keyword evidence="2" id="KW-1185">Reference proteome</keyword>
<dbReference type="RefSeq" id="XP_022401456.1">
    <property type="nucleotide sequence ID" value="XM_022546496.1"/>
</dbReference>
<dbReference type="GeneID" id="34462757"/>
<dbReference type="Proteomes" id="UP000184300">
    <property type="component" value="Unassembled WGS sequence"/>
</dbReference>
<proteinExistence type="predicted"/>
<organism evidence="1 2">
    <name type="scientific">Aspergillus glaucus CBS 516.65</name>
    <dbReference type="NCBI Taxonomy" id="1160497"/>
    <lineage>
        <taxon>Eukaryota</taxon>
        <taxon>Fungi</taxon>
        <taxon>Dikarya</taxon>
        <taxon>Ascomycota</taxon>
        <taxon>Pezizomycotina</taxon>
        <taxon>Eurotiomycetes</taxon>
        <taxon>Eurotiomycetidae</taxon>
        <taxon>Eurotiales</taxon>
        <taxon>Aspergillaceae</taxon>
        <taxon>Aspergillus</taxon>
        <taxon>Aspergillus subgen. Aspergillus</taxon>
    </lineage>
</organism>